<feature type="non-terminal residue" evidence="3">
    <location>
        <position position="1"/>
    </location>
</feature>
<accession>A0ABD4JKK8</accession>
<dbReference type="InterPro" id="IPR029063">
    <property type="entry name" value="SAM-dependent_MTases_sf"/>
</dbReference>
<dbReference type="Pfam" id="PF02384">
    <property type="entry name" value="N6_Mtase"/>
    <property type="match status" value="1"/>
</dbReference>
<keyword evidence="3" id="KW-0808">Transferase</keyword>
<name>A0ABD4JKK8_9BACT</name>
<dbReference type="Gene3D" id="3.40.50.150">
    <property type="entry name" value="Vaccinia Virus protein VP39"/>
    <property type="match status" value="1"/>
</dbReference>
<protein>
    <submittedName>
        <fullName evidence="3">SAM-dependent DNA methyltransferase</fullName>
    </submittedName>
</protein>
<proteinExistence type="inferred from homology"/>
<comment type="similarity">
    <text evidence="1">Belongs to the N(4)/N(6)-methyltransferase family.</text>
</comment>
<evidence type="ECO:0000259" key="2">
    <source>
        <dbReference type="Pfam" id="PF02384"/>
    </source>
</evidence>
<sequence length="114" mass="13697">EPTKNTWFYRLDMPQNYKNFSKTKPMKIEHFEPVVSWWHNREQINENGFDKAKNYTFNELKEQNFNLDLCGFPQESEEVLNPFELIAKYQDERAQLNASIDTTISQIYEILQKA</sequence>
<dbReference type="InterPro" id="IPR003356">
    <property type="entry name" value="DNA_methylase_A-5"/>
</dbReference>
<feature type="domain" description="DNA methylase adenine-specific" evidence="2">
    <location>
        <begin position="3"/>
        <end position="71"/>
    </location>
</feature>
<dbReference type="GO" id="GO:0032259">
    <property type="term" value="P:methylation"/>
    <property type="evidence" value="ECO:0007669"/>
    <property type="project" value="UniProtKB-KW"/>
</dbReference>
<organism evidence="3 4">
    <name type="scientific">Campylobacter californiensis</name>
    <dbReference type="NCBI Taxonomy" id="1032243"/>
    <lineage>
        <taxon>Bacteria</taxon>
        <taxon>Pseudomonadati</taxon>
        <taxon>Campylobacterota</taxon>
        <taxon>Epsilonproteobacteria</taxon>
        <taxon>Campylobacterales</taxon>
        <taxon>Campylobacteraceae</taxon>
        <taxon>Campylobacter</taxon>
    </lineage>
</organism>
<dbReference type="Proteomes" id="UP001318760">
    <property type="component" value="Unassembled WGS sequence"/>
</dbReference>
<dbReference type="RefSeq" id="WP_336606677.1">
    <property type="nucleotide sequence ID" value="NZ_JADBHR010000044.1"/>
</dbReference>
<reference evidence="3 4" key="1">
    <citation type="submission" date="2020-10" db="EMBL/GenBank/DDBJ databases">
        <title>Campylobacter californiensis sp. nov. isolated from cattle and feral swine in California.</title>
        <authorList>
            <person name="Miller W.G."/>
        </authorList>
    </citation>
    <scope>NUCLEOTIDE SEQUENCE [LARGE SCALE GENOMIC DNA]</scope>
    <source>
        <strain evidence="3 4">RM12919</strain>
    </source>
</reference>
<comment type="caution">
    <text evidence="3">The sequence shown here is derived from an EMBL/GenBank/DDBJ whole genome shotgun (WGS) entry which is preliminary data.</text>
</comment>
<gene>
    <name evidence="3" type="ORF">CCAL12919_09145</name>
</gene>
<dbReference type="SUPFAM" id="SSF53335">
    <property type="entry name" value="S-adenosyl-L-methionine-dependent methyltransferases"/>
    <property type="match status" value="1"/>
</dbReference>
<evidence type="ECO:0000313" key="3">
    <source>
        <dbReference type="EMBL" id="MBE2987270.1"/>
    </source>
</evidence>
<dbReference type="EMBL" id="JADBHS010000034">
    <property type="protein sequence ID" value="MBE2987270.1"/>
    <property type="molecule type" value="Genomic_DNA"/>
</dbReference>
<evidence type="ECO:0000313" key="4">
    <source>
        <dbReference type="Proteomes" id="UP001318760"/>
    </source>
</evidence>
<keyword evidence="3" id="KW-0489">Methyltransferase</keyword>
<evidence type="ECO:0000256" key="1">
    <source>
        <dbReference type="ARBA" id="ARBA00006594"/>
    </source>
</evidence>
<dbReference type="AlphaFoldDB" id="A0ABD4JKK8"/>
<dbReference type="GO" id="GO:0008168">
    <property type="term" value="F:methyltransferase activity"/>
    <property type="evidence" value="ECO:0007669"/>
    <property type="project" value="UniProtKB-KW"/>
</dbReference>